<dbReference type="EMBL" id="CADCVL010000058">
    <property type="protein sequence ID" value="CAA9466733.1"/>
    <property type="molecule type" value="Genomic_DNA"/>
</dbReference>
<proteinExistence type="predicted"/>
<gene>
    <name evidence="2" type="ORF">AVDCRST_MAG65-362</name>
</gene>
<protein>
    <submittedName>
        <fullName evidence="2">Uncharacterized protein</fullName>
    </submittedName>
</protein>
<name>A0A6J4RI49_9ACTN</name>
<organism evidence="2">
    <name type="scientific">uncultured Solirubrobacteraceae bacterium</name>
    <dbReference type="NCBI Taxonomy" id="1162706"/>
    <lineage>
        <taxon>Bacteria</taxon>
        <taxon>Bacillati</taxon>
        <taxon>Actinomycetota</taxon>
        <taxon>Thermoleophilia</taxon>
        <taxon>Solirubrobacterales</taxon>
        <taxon>Solirubrobacteraceae</taxon>
        <taxon>environmental samples</taxon>
    </lineage>
</organism>
<evidence type="ECO:0000256" key="1">
    <source>
        <dbReference type="SAM" id="MobiDB-lite"/>
    </source>
</evidence>
<dbReference type="AlphaFoldDB" id="A0A6J4RI49"/>
<sequence length="91" mass="9542">MARAAASGLGFGALFGLLFGMLAWRDPVVSGLILAAYGGLLGALVDQSHCQEAGRMLTSTEATPRVGRPSTRRPRSRVAEDEREDVGRGGV</sequence>
<reference evidence="2" key="1">
    <citation type="submission" date="2020-02" db="EMBL/GenBank/DDBJ databases">
        <authorList>
            <person name="Meier V. D."/>
        </authorList>
    </citation>
    <scope>NUCLEOTIDE SEQUENCE</scope>
    <source>
        <strain evidence="2">AVDCRST_MAG65</strain>
    </source>
</reference>
<feature type="region of interest" description="Disordered" evidence="1">
    <location>
        <begin position="55"/>
        <end position="91"/>
    </location>
</feature>
<accession>A0A6J4RI49</accession>
<evidence type="ECO:0000313" key="2">
    <source>
        <dbReference type="EMBL" id="CAA9466733.1"/>
    </source>
</evidence>